<evidence type="ECO:0000313" key="1">
    <source>
        <dbReference type="EMBL" id="RUO39992.1"/>
    </source>
</evidence>
<dbReference type="AlphaFoldDB" id="A0AA94EEE8"/>
<dbReference type="Proteomes" id="UP000286680">
    <property type="component" value="Unassembled WGS sequence"/>
</dbReference>
<reference evidence="2" key="1">
    <citation type="journal article" date="2018" name="Front. Microbiol.">
        <title>Genome-Based Analysis Reveals the Taxonomy and Diversity of the Family Idiomarinaceae.</title>
        <authorList>
            <person name="Liu Y."/>
            <person name="Lai Q."/>
            <person name="Shao Z."/>
        </authorList>
    </citation>
    <scope>NUCLEOTIDE SEQUENCE [LARGE SCALE GENOMIC DNA]</scope>
    <source>
        <strain evidence="2">SN-14</strain>
    </source>
</reference>
<dbReference type="EMBL" id="PIPS01000005">
    <property type="protein sequence ID" value="RUO39992.1"/>
    <property type="molecule type" value="Genomic_DNA"/>
</dbReference>
<name>A0AA94EEE8_9GAMM</name>
<keyword evidence="2" id="KW-1185">Reference proteome</keyword>
<gene>
    <name evidence="1" type="ORF">CWE23_13075</name>
</gene>
<comment type="caution">
    <text evidence="1">The sequence shown here is derived from an EMBL/GenBank/DDBJ whole genome shotgun (WGS) entry which is preliminary data.</text>
</comment>
<protein>
    <recommendedName>
        <fullName evidence="3">Lipoprotein</fullName>
    </recommendedName>
</protein>
<evidence type="ECO:0000313" key="2">
    <source>
        <dbReference type="Proteomes" id="UP000286680"/>
    </source>
</evidence>
<proteinExistence type="predicted"/>
<organism evidence="1 2">
    <name type="scientific">Idiomarina aquatica</name>
    <dbReference type="NCBI Taxonomy" id="1327752"/>
    <lineage>
        <taxon>Bacteria</taxon>
        <taxon>Pseudomonadati</taxon>
        <taxon>Pseudomonadota</taxon>
        <taxon>Gammaproteobacteria</taxon>
        <taxon>Alteromonadales</taxon>
        <taxon>Idiomarinaceae</taxon>
        <taxon>Idiomarina</taxon>
    </lineage>
</organism>
<accession>A0AA94EEE8</accession>
<dbReference type="Pfam" id="PF03923">
    <property type="entry name" value="Lipoprotein_16"/>
    <property type="match status" value="1"/>
</dbReference>
<sequence length="187" mass="20666">MIMFEGITMIRSVLSAIALIAATILVSGCQSPPQPLIIGAVQVNDPLNQPVAQISVTDQRPHAYLYRITHAEDKAEFAPPQQPLTEVISNSLTNLTSSQAGELSWQISIDEALIDGQLGAFNYELQHTIVLRVEAQRENRTYSNSYRGRLQSKGVGRPDEAVVEREFSQLLRSVLADISNDPKLRNL</sequence>
<evidence type="ECO:0008006" key="3">
    <source>
        <dbReference type="Google" id="ProtNLM"/>
    </source>
</evidence>
<dbReference type="InterPro" id="IPR005619">
    <property type="entry name" value="Uncharacterised_YajG"/>
</dbReference>